<dbReference type="Pfam" id="PF07873">
    <property type="entry name" value="YabP"/>
    <property type="match status" value="1"/>
</dbReference>
<evidence type="ECO:0000313" key="1">
    <source>
        <dbReference type="EMBL" id="SEH55141.1"/>
    </source>
</evidence>
<accession>A0A1H6J877</accession>
<evidence type="ECO:0000313" key="2">
    <source>
        <dbReference type="Proteomes" id="UP000183190"/>
    </source>
</evidence>
<name>A0A1H6J877_RUMFL</name>
<protein>
    <submittedName>
        <fullName evidence="1">YabP family protein</fullName>
    </submittedName>
</protein>
<dbReference type="InterPro" id="IPR022476">
    <property type="entry name" value="Spore_YabP/YqfC"/>
</dbReference>
<proteinExistence type="predicted"/>
<dbReference type="EMBL" id="FNWV01000004">
    <property type="protein sequence ID" value="SEH55141.1"/>
    <property type="molecule type" value="Genomic_DNA"/>
</dbReference>
<dbReference type="Proteomes" id="UP000183190">
    <property type="component" value="Unassembled WGS sequence"/>
</dbReference>
<organism evidence="1 2">
    <name type="scientific">Ruminococcus flavefaciens</name>
    <dbReference type="NCBI Taxonomy" id="1265"/>
    <lineage>
        <taxon>Bacteria</taxon>
        <taxon>Bacillati</taxon>
        <taxon>Bacillota</taxon>
        <taxon>Clostridia</taxon>
        <taxon>Eubacteriales</taxon>
        <taxon>Oscillospiraceae</taxon>
        <taxon>Ruminococcus</taxon>
    </lineage>
</organism>
<sequence length="105" mass="12517">MFEWLAELTRETLYLNSGIHISDNKELIIDNCRRIEEYNEVYMRLVSGGLYISIHGNGLRAYDFRTGGLVIRGYIEKIEFTERNKHNEREIKRIYEDKRTGEETL</sequence>
<reference evidence="1 2" key="1">
    <citation type="submission" date="2016-10" db="EMBL/GenBank/DDBJ databases">
        <authorList>
            <person name="de Groot N.N."/>
        </authorList>
    </citation>
    <scope>NUCLEOTIDE SEQUENCE [LARGE SCALE GENOMIC DNA]</scope>
    <source>
        <strain evidence="1 2">YAD2003</strain>
    </source>
</reference>
<dbReference type="OrthoDB" id="1822362at2"/>
<dbReference type="RefSeq" id="WP_074715759.1">
    <property type="nucleotide sequence ID" value="NZ_FNWV01000004.1"/>
</dbReference>
<dbReference type="AlphaFoldDB" id="A0A1H6J877"/>
<gene>
    <name evidence="1" type="ORF">SAMN02910265_01368</name>
</gene>